<dbReference type="Proteomes" id="UP000754710">
    <property type="component" value="Unassembled WGS sequence"/>
</dbReference>
<keyword evidence="4" id="KW-1185">Reference proteome</keyword>
<dbReference type="SUPFAM" id="SSF53850">
    <property type="entry name" value="Periplasmic binding protein-like II"/>
    <property type="match status" value="1"/>
</dbReference>
<dbReference type="InterPro" id="IPR050490">
    <property type="entry name" value="Bact_solute-bd_prot1"/>
</dbReference>
<gene>
    <name evidence="3" type="ORF">K1X13_14920</name>
</gene>
<feature type="region of interest" description="Disordered" evidence="1">
    <location>
        <begin position="18"/>
        <end position="40"/>
    </location>
</feature>
<organism evidence="3 4">
    <name type="scientific">Nocardioides jiangsuensis</name>
    <dbReference type="NCBI Taxonomy" id="2866161"/>
    <lineage>
        <taxon>Bacteria</taxon>
        <taxon>Bacillati</taxon>
        <taxon>Actinomycetota</taxon>
        <taxon>Actinomycetes</taxon>
        <taxon>Propionibacteriales</taxon>
        <taxon>Nocardioidaceae</taxon>
        <taxon>Nocardioides</taxon>
    </lineage>
</organism>
<feature type="compositionally biased region" description="Low complexity" evidence="1">
    <location>
        <begin position="18"/>
        <end position="35"/>
    </location>
</feature>
<evidence type="ECO:0000256" key="2">
    <source>
        <dbReference type="SAM" id="SignalP"/>
    </source>
</evidence>
<comment type="caution">
    <text evidence="3">The sequence shown here is derived from an EMBL/GenBank/DDBJ whole genome shotgun (WGS) entry which is preliminary data.</text>
</comment>
<name>A0ABS7RM63_9ACTN</name>
<dbReference type="InterPro" id="IPR006059">
    <property type="entry name" value="SBP"/>
</dbReference>
<dbReference type="Pfam" id="PF13416">
    <property type="entry name" value="SBP_bac_8"/>
    <property type="match status" value="1"/>
</dbReference>
<dbReference type="Gene3D" id="3.40.190.10">
    <property type="entry name" value="Periplasmic binding protein-like II"/>
    <property type="match status" value="1"/>
</dbReference>
<protein>
    <submittedName>
        <fullName evidence="3">Extracellular solute-binding protein</fullName>
    </submittedName>
</protein>
<feature type="chain" id="PRO_5045562112" evidence="2">
    <location>
        <begin position="21"/>
        <end position="442"/>
    </location>
</feature>
<evidence type="ECO:0000313" key="4">
    <source>
        <dbReference type="Proteomes" id="UP000754710"/>
    </source>
</evidence>
<evidence type="ECO:0000313" key="3">
    <source>
        <dbReference type="EMBL" id="MBY9076126.1"/>
    </source>
</evidence>
<dbReference type="PANTHER" id="PTHR43649:SF12">
    <property type="entry name" value="DIACETYLCHITOBIOSE BINDING PROTEIN DASA"/>
    <property type="match status" value="1"/>
</dbReference>
<reference evidence="3 4" key="1">
    <citation type="submission" date="2021-08" db="EMBL/GenBank/DDBJ databases">
        <title>Nocardioides bacterium WL0053 sp. nov., isolated from the sediment.</title>
        <authorList>
            <person name="Wang L."/>
            <person name="Zhang D."/>
            <person name="Zhang A."/>
        </authorList>
    </citation>
    <scope>NUCLEOTIDE SEQUENCE [LARGE SCALE GENOMIC DNA]</scope>
    <source>
        <strain evidence="3 4">WL0053</strain>
    </source>
</reference>
<dbReference type="PANTHER" id="PTHR43649">
    <property type="entry name" value="ARABINOSE-BINDING PROTEIN-RELATED"/>
    <property type="match status" value="1"/>
</dbReference>
<dbReference type="EMBL" id="JAIEZQ010000002">
    <property type="protein sequence ID" value="MBY9076126.1"/>
    <property type="molecule type" value="Genomic_DNA"/>
</dbReference>
<accession>A0ABS7RM63</accession>
<sequence>MTSALVLCTLAAGCTGPAAEAPGSSPGTSPASASPSDPPAEPVTLTFAVYGSRGSIAAYDELARSFTKNNPRITVEVKRAPDVTDAMASYERAYAEGNPPDVFLVDHDHLPALVEQDMVQPVDGLLEERDLDFGDGYQRDGLESFAASDALQCMPHDVSPTVVYYNKDLVDLTRLVEEGETPPNAEDGWTWEEFSLAARQASRVKGKGVYIEPTLRALAPFVWSAGADIVDDVQDPTTLTLSEGDTREALEEVLALVRDPLVTPTRAELAEEDALSRFRQGRLGMILGTRALTPTLRAQEDLDFDVMPLPSLGRFRTVSDMTGYCISSGTDHVQEAADFLAFAVGREGATITSTPGYVVPSNVSVANSPAFSQPGKPPESSFIFNEGVRRTQPTPFVTEWPALNARVEPMLNRLFYWPVVDLDVLLEDIDTTSQAVLAPEEE</sequence>
<dbReference type="RefSeq" id="WP_221025809.1">
    <property type="nucleotide sequence ID" value="NZ_JAIEZQ010000002.1"/>
</dbReference>
<proteinExistence type="predicted"/>
<evidence type="ECO:0000256" key="1">
    <source>
        <dbReference type="SAM" id="MobiDB-lite"/>
    </source>
</evidence>
<keyword evidence="2" id="KW-0732">Signal</keyword>
<feature type="signal peptide" evidence="2">
    <location>
        <begin position="1"/>
        <end position="20"/>
    </location>
</feature>